<keyword evidence="10" id="KW-1185">Reference proteome</keyword>
<dbReference type="SMART" id="SM00020">
    <property type="entry name" value="Tryp_SPc"/>
    <property type="match status" value="1"/>
</dbReference>
<dbReference type="GO" id="GO:0004252">
    <property type="term" value="F:serine-type endopeptidase activity"/>
    <property type="evidence" value="ECO:0007669"/>
    <property type="project" value="InterPro"/>
</dbReference>
<dbReference type="Proteomes" id="UP000288216">
    <property type="component" value="Unassembled WGS sequence"/>
</dbReference>
<dbReference type="InterPro" id="IPR009003">
    <property type="entry name" value="Peptidase_S1_PA"/>
</dbReference>
<keyword evidence="5" id="KW-0378">Hydrolase</keyword>
<dbReference type="GO" id="GO:0006508">
    <property type="term" value="P:proteolysis"/>
    <property type="evidence" value="ECO:0007669"/>
    <property type="project" value="UniProtKB-KW"/>
</dbReference>
<evidence type="ECO:0000256" key="2">
    <source>
        <dbReference type="ARBA" id="ARBA00022525"/>
    </source>
</evidence>
<dbReference type="InterPro" id="IPR043504">
    <property type="entry name" value="Peptidase_S1_PA_chymotrypsin"/>
</dbReference>
<dbReference type="Pfam" id="PF00089">
    <property type="entry name" value="Trypsin"/>
    <property type="match status" value="1"/>
</dbReference>
<comment type="caution">
    <text evidence="9">The sequence shown here is derived from an EMBL/GenBank/DDBJ whole genome shotgun (WGS) entry which is preliminary data.</text>
</comment>
<organism evidence="9 10">
    <name type="scientific">Scyliorhinus torazame</name>
    <name type="common">Cloudy catshark</name>
    <name type="synonym">Catulus torazame</name>
    <dbReference type="NCBI Taxonomy" id="75743"/>
    <lineage>
        <taxon>Eukaryota</taxon>
        <taxon>Metazoa</taxon>
        <taxon>Chordata</taxon>
        <taxon>Craniata</taxon>
        <taxon>Vertebrata</taxon>
        <taxon>Chondrichthyes</taxon>
        <taxon>Elasmobranchii</taxon>
        <taxon>Galeomorphii</taxon>
        <taxon>Galeoidea</taxon>
        <taxon>Carcharhiniformes</taxon>
        <taxon>Scyliorhinidae</taxon>
        <taxon>Scyliorhinus</taxon>
    </lineage>
</organism>
<dbReference type="GO" id="GO:0005615">
    <property type="term" value="C:extracellular space"/>
    <property type="evidence" value="ECO:0007669"/>
    <property type="project" value="TreeGrafter"/>
</dbReference>
<sequence length="301" mass="33532">MWMKPHPPRTLQELLVDQSLYLNKKFRMLQVAFFVSVISVLANQGCDCVEIIGGLDVKPHSKPYMVSVQANNKHVCGGTLIQAKWVLTAANCQELLKKKKVTVILGAHSFQTKDEMEQRISVKMHIPYPKFKNKVDNDIMLLELAQAAKIKNKVIEILKLPTSTLDLKSGAKCTIIGWGQTSPSDKTQSDILKEATVSVIERKRCNSKKYYNGHPIITDNMICAGDKKGKKDSCLGDAGGPLMCKTKALSRKEVMVGIASAGKQCAIARHPGIYTRLTDKYLIWIKEKTGVVNFDETDEQI</sequence>
<dbReference type="OrthoDB" id="6755574at2759"/>
<keyword evidence="7" id="KW-1015">Disulfide bond</keyword>
<dbReference type="CDD" id="cd00190">
    <property type="entry name" value="Tryp_SPc"/>
    <property type="match status" value="1"/>
</dbReference>
<comment type="subcellular location">
    <subcellularLocation>
        <location evidence="1">Secreted</location>
    </subcellularLocation>
</comment>
<dbReference type="STRING" id="75743.A0A401Q019"/>
<evidence type="ECO:0000256" key="6">
    <source>
        <dbReference type="ARBA" id="ARBA00022825"/>
    </source>
</evidence>
<dbReference type="PROSITE" id="PS50240">
    <property type="entry name" value="TRYPSIN_DOM"/>
    <property type="match status" value="1"/>
</dbReference>
<keyword evidence="4" id="KW-0732">Signal</keyword>
<evidence type="ECO:0000256" key="4">
    <source>
        <dbReference type="ARBA" id="ARBA00022729"/>
    </source>
</evidence>
<dbReference type="InterPro" id="IPR001314">
    <property type="entry name" value="Peptidase_S1A"/>
</dbReference>
<dbReference type="PANTHER" id="PTHR24264:SF65">
    <property type="entry name" value="SRCR DOMAIN-CONTAINING PROTEIN"/>
    <property type="match status" value="1"/>
</dbReference>
<evidence type="ECO:0000256" key="5">
    <source>
        <dbReference type="ARBA" id="ARBA00022801"/>
    </source>
</evidence>
<dbReference type="Gene3D" id="2.40.10.10">
    <property type="entry name" value="Trypsin-like serine proteases"/>
    <property type="match status" value="2"/>
</dbReference>
<protein>
    <recommendedName>
        <fullName evidence="8">Peptidase S1 domain-containing protein</fullName>
    </recommendedName>
</protein>
<proteinExistence type="predicted"/>
<dbReference type="EMBL" id="BFAA01009223">
    <property type="protein sequence ID" value="GCB78744.1"/>
    <property type="molecule type" value="Genomic_DNA"/>
</dbReference>
<dbReference type="OMA" id="YPCYDPA"/>
<evidence type="ECO:0000256" key="3">
    <source>
        <dbReference type="ARBA" id="ARBA00022670"/>
    </source>
</evidence>
<dbReference type="PRINTS" id="PR00722">
    <property type="entry name" value="CHYMOTRYPSIN"/>
</dbReference>
<dbReference type="PANTHER" id="PTHR24264">
    <property type="entry name" value="TRYPSIN-RELATED"/>
    <property type="match status" value="1"/>
</dbReference>
<dbReference type="FunFam" id="2.40.10.10:FF:000120">
    <property type="entry name" value="Putative serine protease"/>
    <property type="match status" value="1"/>
</dbReference>
<keyword evidence="3" id="KW-0645">Protease</keyword>
<evidence type="ECO:0000256" key="7">
    <source>
        <dbReference type="ARBA" id="ARBA00023157"/>
    </source>
</evidence>
<evidence type="ECO:0000313" key="9">
    <source>
        <dbReference type="EMBL" id="GCB78744.1"/>
    </source>
</evidence>
<keyword evidence="2" id="KW-0964">Secreted</keyword>
<evidence type="ECO:0000259" key="8">
    <source>
        <dbReference type="PROSITE" id="PS50240"/>
    </source>
</evidence>
<dbReference type="InterPro" id="IPR050127">
    <property type="entry name" value="Serine_Proteases_S1"/>
</dbReference>
<evidence type="ECO:0000256" key="1">
    <source>
        <dbReference type="ARBA" id="ARBA00004613"/>
    </source>
</evidence>
<dbReference type="SUPFAM" id="SSF50494">
    <property type="entry name" value="Trypsin-like serine proteases"/>
    <property type="match status" value="1"/>
</dbReference>
<evidence type="ECO:0000313" key="10">
    <source>
        <dbReference type="Proteomes" id="UP000288216"/>
    </source>
</evidence>
<gene>
    <name evidence="9" type="ORF">scyTo_0015874</name>
</gene>
<name>A0A401Q019_SCYTO</name>
<keyword evidence="6" id="KW-0720">Serine protease</keyword>
<dbReference type="InterPro" id="IPR001254">
    <property type="entry name" value="Trypsin_dom"/>
</dbReference>
<reference evidence="9 10" key="1">
    <citation type="journal article" date="2018" name="Nat. Ecol. Evol.">
        <title>Shark genomes provide insights into elasmobranch evolution and the origin of vertebrates.</title>
        <authorList>
            <person name="Hara Y"/>
            <person name="Yamaguchi K"/>
            <person name="Onimaru K"/>
            <person name="Kadota M"/>
            <person name="Koyanagi M"/>
            <person name="Keeley SD"/>
            <person name="Tatsumi K"/>
            <person name="Tanaka K"/>
            <person name="Motone F"/>
            <person name="Kageyama Y"/>
            <person name="Nozu R"/>
            <person name="Adachi N"/>
            <person name="Nishimura O"/>
            <person name="Nakagawa R"/>
            <person name="Tanegashima C"/>
            <person name="Kiyatake I"/>
            <person name="Matsumoto R"/>
            <person name="Murakumo K"/>
            <person name="Nishida K"/>
            <person name="Terakita A"/>
            <person name="Kuratani S"/>
            <person name="Sato K"/>
            <person name="Hyodo S Kuraku.S."/>
        </authorList>
    </citation>
    <scope>NUCLEOTIDE SEQUENCE [LARGE SCALE GENOMIC DNA]</scope>
</reference>
<feature type="domain" description="Peptidase S1" evidence="8">
    <location>
        <begin position="51"/>
        <end position="290"/>
    </location>
</feature>
<dbReference type="AlphaFoldDB" id="A0A401Q019"/>
<accession>A0A401Q019</accession>